<organism evidence="2">
    <name type="scientific">Physcomitrium patens</name>
    <name type="common">Spreading-leaved earth moss</name>
    <name type="synonym">Physcomitrella patens</name>
    <dbReference type="NCBI Taxonomy" id="3218"/>
    <lineage>
        <taxon>Eukaryota</taxon>
        <taxon>Viridiplantae</taxon>
        <taxon>Streptophyta</taxon>
        <taxon>Embryophyta</taxon>
        <taxon>Bryophyta</taxon>
        <taxon>Bryophytina</taxon>
        <taxon>Bryopsida</taxon>
        <taxon>Funariidae</taxon>
        <taxon>Funariales</taxon>
        <taxon>Funariaceae</taxon>
        <taxon>Physcomitrium</taxon>
    </lineage>
</organism>
<sequence>MEGDAAGISPAAPPVKRRRGRPRKSELPPTPSSAKDAVGSQKATGTGTDSTKPRKQRKRKGVEVAPASVDVSMIGQQVTGVLDGTFDAGYLLSVRVGSSDMILRGVVFGPGLSVPLSRVNDIAPGVKQVRREEMPLPPASKLPIPPKPPTPAKLPIVSPSLPFVVQTPPPPPSAVPPTSAVLEAAAAVFGNAVSAASSPAPPSTGLVAALQQLPGGGYTPDPSTFSQPTFQSESAKQVTQQAKVVQSGA</sequence>
<evidence type="ECO:0000313" key="3">
    <source>
        <dbReference type="EnsemblPlants" id="PAC:32968400.CDS.1"/>
    </source>
</evidence>
<evidence type="ECO:0000313" key="4">
    <source>
        <dbReference type="Proteomes" id="UP000006727"/>
    </source>
</evidence>
<dbReference type="InterPro" id="IPR045881">
    <property type="entry name" value="MNM1-like"/>
</dbReference>
<reference evidence="2 4" key="1">
    <citation type="journal article" date="2008" name="Science">
        <title>The Physcomitrella genome reveals evolutionary insights into the conquest of land by plants.</title>
        <authorList>
            <person name="Rensing S."/>
            <person name="Lang D."/>
            <person name="Zimmer A."/>
            <person name="Terry A."/>
            <person name="Salamov A."/>
            <person name="Shapiro H."/>
            <person name="Nishiyama T."/>
            <person name="Perroud P.-F."/>
            <person name="Lindquist E."/>
            <person name="Kamisugi Y."/>
            <person name="Tanahashi T."/>
            <person name="Sakakibara K."/>
            <person name="Fujita T."/>
            <person name="Oishi K."/>
            <person name="Shin-I T."/>
            <person name="Kuroki Y."/>
            <person name="Toyoda A."/>
            <person name="Suzuki Y."/>
            <person name="Hashimoto A."/>
            <person name="Yamaguchi K."/>
            <person name="Sugano A."/>
            <person name="Kohara Y."/>
            <person name="Fujiyama A."/>
            <person name="Anterola A."/>
            <person name="Aoki S."/>
            <person name="Ashton N."/>
            <person name="Barbazuk W.B."/>
            <person name="Barker E."/>
            <person name="Bennetzen J."/>
            <person name="Bezanilla M."/>
            <person name="Blankenship R."/>
            <person name="Cho S.H."/>
            <person name="Dutcher S."/>
            <person name="Estelle M."/>
            <person name="Fawcett J.A."/>
            <person name="Gundlach H."/>
            <person name="Hanada K."/>
            <person name="Heyl A."/>
            <person name="Hicks K.A."/>
            <person name="Hugh J."/>
            <person name="Lohr M."/>
            <person name="Mayer K."/>
            <person name="Melkozernov A."/>
            <person name="Murata T."/>
            <person name="Nelson D."/>
            <person name="Pils B."/>
            <person name="Prigge M."/>
            <person name="Reiss B."/>
            <person name="Renner T."/>
            <person name="Rombauts S."/>
            <person name="Rushton P."/>
            <person name="Sanderfoot A."/>
            <person name="Schween G."/>
            <person name="Shiu S.-H."/>
            <person name="Stueber K."/>
            <person name="Theodoulou F.L."/>
            <person name="Tu H."/>
            <person name="Van de Peer Y."/>
            <person name="Verrier P.J."/>
            <person name="Waters E."/>
            <person name="Wood A."/>
            <person name="Yang L."/>
            <person name="Cove D."/>
            <person name="Cuming A."/>
            <person name="Hasebe M."/>
            <person name="Lucas S."/>
            <person name="Mishler D.B."/>
            <person name="Reski R."/>
            <person name="Grigoriev I."/>
            <person name="Quatrano R.S."/>
            <person name="Boore J.L."/>
        </authorList>
    </citation>
    <scope>NUCLEOTIDE SEQUENCE [LARGE SCALE GENOMIC DNA]</scope>
    <source>
        <strain evidence="3 4">cv. Gransden 2004</strain>
    </source>
</reference>
<dbReference type="EnsemblPlants" id="Pp3c1_9860V3.2">
    <property type="protein sequence ID" value="PAC:32968401.CDS.1"/>
    <property type="gene ID" value="Pp3c1_9860"/>
</dbReference>
<dbReference type="PANTHER" id="PTHR34682">
    <property type="entry name" value="AT HOOK MOTIF-CONTAINING PROTEIN"/>
    <property type="match status" value="1"/>
</dbReference>
<dbReference type="Gramene" id="Pp3c1_9860V3.5">
    <property type="protein sequence ID" value="PAC:32968404.CDS.1"/>
    <property type="gene ID" value="Pp3c1_9860"/>
</dbReference>
<dbReference type="RefSeq" id="XP_024375842.1">
    <property type="nucleotide sequence ID" value="XM_024520074.2"/>
</dbReference>
<dbReference type="PANTHER" id="PTHR34682:SF1">
    <property type="entry name" value="PROTEIN METABOLIC NETWORK MODULATOR 1"/>
    <property type="match status" value="1"/>
</dbReference>
<dbReference type="AlphaFoldDB" id="A0A2K1L7R5"/>
<accession>A0A2K1L7R5</accession>
<name>A0A2K1L7R5_PHYPA</name>
<dbReference type="Gramene" id="Pp3c1_9860V3.3">
    <property type="protein sequence ID" value="PAC:32968402.CDS.1"/>
    <property type="gene ID" value="Pp3c1_9860"/>
</dbReference>
<dbReference type="PaxDb" id="3218-PP1S38_11V6.1"/>
<reference evidence="2 4" key="2">
    <citation type="journal article" date="2018" name="Plant J.">
        <title>The Physcomitrella patens chromosome-scale assembly reveals moss genome structure and evolution.</title>
        <authorList>
            <person name="Lang D."/>
            <person name="Ullrich K.K."/>
            <person name="Murat F."/>
            <person name="Fuchs J."/>
            <person name="Jenkins J."/>
            <person name="Haas F.B."/>
            <person name="Piednoel M."/>
            <person name="Gundlach H."/>
            <person name="Van Bel M."/>
            <person name="Meyberg R."/>
            <person name="Vives C."/>
            <person name="Morata J."/>
            <person name="Symeonidi A."/>
            <person name="Hiss M."/>
            <person name="Muchero W."/>
            <person name="Kamisugi Y."/>
            <person name="Saleh O."/>
            <person name="Blanc G."/>
            <person name="Decker E.L."/>
            <person name="van Gessel N."/>
            <person name="Grimwood J."/>
            <person name="Hayes R.D."/>
            <person name="Graham S.W."/>
            <person name="Gunter L.E."/>
            <person name="McDaniel S.F."/>
            <person name="Hoernstein S.N.W."/>
            <person name="Larsson A."/>
            <person name="Li F.W."/>
            <person name="Perroud P.F."/>
            <person name="Phillips J."/>
            <person name="Ranjan P."/>
            <person name="Rokshar D.S."/>
            <person name="Rothfels C.J."/>
            <person name="Schneider L."/>
            <person name="Shu S."/>
            <person name="Stevenson D.W."/>
            <person name="Thummler F."/>
            <person name="Tillich M."/>
            <person name="Villarreal Aguilar J.C."/>
            <person name="Widiez T."/>
            <person name="Wong G.K."/>
            <person name="Wymore A."/>
            <person name="Zhang Y."/>
            <person name="Zimmer A.D."/>
            <person name="Quatrano R.S."/>
            <person name="Mayer K.F.X."/>
            <person name="Goodstein D."/>
            <person name="Casacuberta J.M."/>
            <person name="Vandepoele K."/>
            <person name="Reski R."/>
            <person name="Cuming A.C."/>
            <person name="Tuskan G.A."/>
            <person name="Maumus F."/>
            <person name="Salse J."/>
            <person name="Schmutz J."/>
            <person name="Rensing S.A."/>
        </authorList>
    </citation>
    <scope>NUCLEOTIDE SEQUENCE [LARGE SCALE GENOMIC DNA]</scope>
    <source>
        <strain evidence="3 4">cv. Gransden 2004</strain>
    </source>
</reference>
<dbReference type="Gramene" id="Pp3c1_9860V3.1">
    <property type="protein sequence ID" value="PAC:32968400.CDS.1"/>
    <property type="gene ID" value="Pp3c1_9860"/>
</dbReference>
<protein>
    <submittedName>
        <fullName evidence="2 3">Uncharacterized protein</fullName>
    </submittedName>
</protein>
<dbReference type="EnsemblPlants" id="Pp3c1_9860V3.3">
    <property type="protein sequence ID" value="PAC:32968402.CDS.1"/>
    <property type="gene ID" value="Pp3c1_9860"/>
</dbReference>
<dbReference type="Proteomes" id="UP000006727">
    <property type="component" value="Chromosome 1"/>
</dbReference>
<dbReference type="Gramene" id="Pp3c1_9860V3.4">
    <property type="protein sequence ID" value="PAC:32968403.CDS.1"/>
    <property type="gene ID" value="Pp3c1_9860"/>
</dbReference>
<proteinExistence type="predicted"/>
<feature type="compositionally biased region" description="Polar residues" evidence="1">
    <location>
        <begin position="41"/>
        <end position="50"/>
    </location>
</feature>
<feature type="region of interest" description="Disordered" evidence="1">
    <location>
        <begin position="197"/>
        <end position="249"/>
    </location>
</feature>
<dbReference type="STRING" id="3218.A0A2K1L7R5"/>
<feature type="region of interest" description="Disordered" evidence="1">
    <location>
        <begin position="1"/>
        <end position="65"/>
    </location>
</feature>
<evidence type="ECO:0000313" key="2">
    <source>
        <dbReference type="EMBL" id="PNR62031.1"/>
    </source>
</evidence>
<dbReference type="GeneID" id="112282468"/>
<feature type="compositionally biased region" description="Polar residues" evidence="1">
    <location>
        <begin position="221"/>
        <end position="234"/>
    </location>
</feature>
<dbReference type="OrthoDB" id="1919336at2759"/>
<dbReference type="EnsemblPlants" id="Pp3c1_9860V3.6">
    <property type="protein sequence ID" value="PAC:32968405.CDS.1"/>
    <property type="gene ID" value="Pp3c1_9860"/>
</dbReference>
<feature type="compositionally biased region" description="Low complexity" evidence="1">
    <location>
        <begin position="235"/>
        <end position="249"/>
    </location>
</feature>
<keyword evidence="4" id="KW-1185">Reference proteome</keyword>
<evidence type="ECO:0000256" key="1">
    <source>
        <dbReference type="SAM" id="MobiDB-lite"/>
    </source>
</evidence>
<dbReference type="KEGG" id="ppp:112282468"/>
<dbReference type="EMBL" id="ABEU02000001">
    <property type="protein sequence ID" value="PNR62031.1"/>
    <property type="molecule type" value="Genomic_DNA"/>
</dbReference>
<dbReference type="EnsemblPlants" id="Pp3c1_9860V3.1">
    <property type="protein sequence ID" value="PAC:32968400.CDS.1"/>
    <property type="gene ID" value="Pp3c1_9860"/>
</dbReference>
<dbReference type="EnsemblPlants" id="Pp3c1_9860V3.5">
    <property type="protein sequence ID" value="PAC:32968404.CDS.1"/>
    <property type="gene ID" value="Pp3c1_9860"/>
</dbReference>
<dbReference type="Gramene" id="Pp3c1_9860V3.6">
    <property type="protein sequence ID" value="PAC:32968405.CDS.1"/>
    <property type="gene ID" value="Pp3c1_9860"/>
</dbReference>
<dbReference type="EnsemblPlants" id="Pp3c1_9860V3.4">
    <property type="protein sequence ID" value="PAC:32968403.CDS.1"/>
    <property type="gene ID" value="Pp3c1_9860"/>
</dbReference>
<gene>
    <name evidence="3" type="primary">LOC112282468</name>
    <name evidence="2" type="ORF">PHYPA_000455</name>
</gene>
<dbReference type="Gramene" id="Pp3c1_9860V3.2">
    <property type="protein sequence ID" value="PAC:32968401.CDS.1"/>
    <property type="gene ID" value="Pp3c1_9860"/>
</dbReference>
<reference evidence="3" key="3">
    <citation type="submission" date="2020-12" db="UniProtKB">
        <authorList>
            <consortium name="EnsemblPlants"/>
        </authorList>
    </citation>
    <scope>IDENTIFICATION</scope>
</reference>